<evidence type="ECO:0000313" key="5">
    <source>
        <dbReference type="EMBL" id="CAC5360327.1"/>
    </source>
</evidence>
<feature type="domain" description="Ig-like" evidence="4">
    <location>
        <begin position="173"/>
        <end position="301"/>
    </location>
</feature>
<feature type="region of interest" description="Disordered" evidence="1">
    <location>
        <begin position="397"/>
        <end position="425"/>
    </location>
</feature>
<evidence type="ECO:0000313" key="6">
    <source>
        <dbReference type="Proteomes" id="UP000507470"/>
    </source>
</evidence>
<evidence type="ECO:0000256" key="3">
    <source>
        <dbReference type="SAM" id="SignalP"/>
    </source>
</evidence>
<dbReference type="PROSITE" id="PS50835">
    <property type="entry name" value="IG_LIKE"/>
    <property type="match status" value="1"/>
</dbReference>
<feature type="signal peptide" evidence="3">
    <location>
        <begin position="1"/>
        <end position="23"/>
    </location>
</feature>
<keyword evidence="6" id="KW-1185">Reference proteome</keyword>
<dbReference type="PANTHER" id="PTHR45889">
    <property type="entry name" value="IG-LIKE DOMAIN-CONTAINING PROTEIN"/>
    <property type="match status" value="1"/>
</dbReference>
<dbReference type="Proteomes" id="UP000507470">
    <property type="component" value="Unassembled WGS sequence"/>
</dbReference>
<accession>A0A6J8A251</accession>
<dbReference type="AlphaFoldDB" id="A0A6J8A251"/>
<dbReference type="InterPro" id="IPR013783">
    <property type="entry name" value="Ig-like_fold"/>
</dbReference>
<sequence>MNLIKCVVTLCLIIISEIHDAYSITVGINQNISGLIDESGTQIKCSFTRHNVTKIFAIELKADNETVVTFLPDDKPRFTTKGRYLEGRVTLMNISKVSTEAVLAFDNLTCIDQINYSCSIVYLDQNSKTERRNSGFTSLFVKVPPSKPNIVTMVYSFEDDTTTPITTENTTSPHFTTRQNRLKTTISQIISNRRSTNDEYSNATSTILKKGDNITFLCTGNVGNPPGKFIWQKYRHSENPTNYTNIATTIQEVSDMCSYNGSSTLTILVTAEDNLAIIRCKVNSPFAQPNMYIETTPLEVQSPDLDTTIETRRTTLCTTIGNNVTDSNEQLELHSGFIGLFVGIAVLLLLIIGIYLYKRKEKKFRRNSPSQHAVYAQVNEAGKTHYLNNTQTHTISIQKGKLSTDSQKGINDQSAERISKQNHSDIVQNVNKETIDS</sequence>
<dbReference type="InterPro" id="IPR007110">
    <property type="entry name" value="Ig-like_dom"/>
</dbReference>
<dbReference type="EMBL" id="CACVKT020000559">
    <property type="protein sequence ID" value="CAC5360327.1"/>
    <property type="molecule type" value="Genomic_DNA"/>
</dbReference>
<keyword evidence="2" id="KW-1133">Transmembrane helix</keyword>
<feature type="chain" id="PRO_5027117710" description="Ig-like domain-containing protein" evidence="3">
    <location>
        <begin position="24"/>
        <end position="437"/>
    </location>
</feature>
<feature type="transmembrane region" description="Helical" evidence="2">
    <location>
        <begin position="337"/>
        <end position="357"/>
    </location>
</feature>
<dbReference type="SUPFAM" id="SSF48726">
    <property type="entry name" value="Immunoglobulin"/>
    <property type="match status" value="1"/>
</dbReference>
<feature type="compositionally biased region" description="Basic and acidic residues" evidence="1">
    <location>
        <begin position="414"/>
        <end position="423"/>
    </location>
</feature>
<keyword evidence="3" id="KW-0732">Signal</keyword>
<evidence type="ECO:0000256" key="1">
    <source>
        <dbReference type="SAM" id="MobiDB-lite"/>
    </source>
</evidence>
<keyword evidence="2" id="KW-0472">Membrane</keyword>
<organism evidence="5 6">
    <name type="scientific">Mytilus coruscus</name>
    <name type="common">Sea mussel</name>
    <dbReference type="NCBI Taxonomy" id="42192"/>
    <lineage>
        <taxon>Eukaryota</taxon>
        <taxon>Metazoa</taxon>
        <taxon>Spiralia</taxon>
        <taxon>Lophotrochozoa</taxon>
        <taxon>Mollusca</taxon>
        <taxon>Bivalvia</taxon>
        <taxon>Autobranchia</taxon>
        <taxon>Pteriomorphia</taxon>
        <taxon>Mytilida</taxon>
        <taxon>Mytiloidea</taxon>
        <taxon>Mytilidae</taxon>
        <taxon>Mytilinae</taxon>
        <taxon>Mytilus</taxon>
    </lineage>
</organism>
<dbReference type="InterPro" id="IPR036179">
    <property type="entry name" value="Ig-like_dom_sf"/>
</dbReference>
<reference evidence="5 6" key="1">
    <citation type="submission" date="2020-06" db="EMBL/GenBank/DDBJ databases">
        <authorList>
            <person name="Li R."/>
            <person name="Bekaert M."/>
        </authorList>
    </citation>
    <scope>NUCLEOTIDE SEQUENCE [LARGE SCALE GENOMIC DNA]</scope>
    <source>
        <strain evidence="6">wild</strain>
    </source>
</reference>
<name>A0A6J8A251_MYTCO</name>
<gene>
    <name evidence="5" type="ORF">MCOR_2847</name>
</gene>
<dbReference type="OrthoDB" id="10028801at2759"/>
<evidence type="ECO:0000256" key="2">
    <source>
        <dbReference type="SAM" id="Phobius"/>
    </source>
</evidence>
<evidence type="ECO:0000259" key="4">
    <source>
        <dbReference type="PROSITE" id="PS50835"/>
    </source>
</evidence>
<proteinExistence type="predicted"/>
<dbReference type="Gene3D" id="2.60.40.10">
    <property type="entry name" value="Immunoglobulins"/>
    <property type="match status" value="1"/>
</dbReference>
<protein>
    <recommendedName>
        <fullName evidence="4">Ig-like domain-containing protein</fullName>
    </recommendedName>
</protein>
<keyword evidence="2" id="KW-0812">Transmembrane</keyword>
<feature type="compositionally biased region" description="Polar residues" evidence="1">
    <location>
        <begin position="397"/>
        <end position="413"/>
    </location>
</feature>
<dbReference type="PANTHER" id="PTHR45889:SF8">
    <property type="entry name" value="IG-LIKE DOMAIN-CONTAINING PROTEIN"/>
    <property type="match status" value="1"/>
</dbReference>